<gene>
    <name evidence="5" type="ORF">Lbir_2002</name>
    <name evidence="6" type="ORF">NCTC12437_02090</name>
</gene>
<name>A0A378IAP0_9GAMM</name>
<dbReference type="Proteomes" id="UP000054735">
    <property type="component" value="Unassembled WGS sequence"/>
</dbReference>
<dbReference type="SUPFAM" id="SSF90123">
    <property type="entry name" value="ABC transporter transmembrane region"/>
    <property type="match status" value="1"/>
</dbReference>
<protein>
    <submittedName>
        <fullName evidence="6">ABC-type bacteriocin/lantibiotic exporters, contain an N-terminal double-glycine peptidase domain</fullName>
    </submittedName>
</protein>
<evidence type="ECO:0000256" key="2">
    <source>
        <dbReference type="ARBA" id="ARBA00022692"/>
    </source>
</evidence>
<evidence type="ECO:0000313" key="8">
    <source>
        <dbReference type="Proteomes" id="UP000255066"/>
    </source>
</evidence>
<dbReference type="InterPro" id="IPR036640">
    <property type="entry name" value="ABC1_TM_sf"/>
</dbReference>
<dbReference type="AlphaFoldDB" id="A0A378IAP0"/>
<comment type="subcellular location">
    <subcellularLocation>
        <location evidence="1">Cell membrane</location>
        <topology evidence="1">Multi-pass membrane protein</topology>
    </subcellularLocation>
</comment>
<dbReference type="GO" id="GO:0005886">
    <property type="term" value="C:plasma membrane"/>
    <property type="evidence" value="ECO:0007669"/>
    <property type="project" value="UniProtKB-SubCell"/>
</dbReference>
<dbReference type="OrthoDB" id="9805514at2"/>
<evidence type="ECO:0000313" key="5">
    <source>
        <dbReference type="EMBL" id="KTC69523.1"/>
    </source>
</evidence>
<dbReference type="Gene3D" id="1.20.1560.10">
    <property type="entry name" value="ABC transporter type 1, transmembrane domain"/>
    <property type="match status" value="1"/>
</dbReference>
<reference evidence="6 8" key="2">
    <citation type="submission" date="2018-06" db="EMBL/GenBank/DDBJ databases">
        <authorList>
            <consortium name="Pathogen Informatics"/>
            <person name="Doyle S."/>
        </authorList>
    </citation>
    <scope>NUCLEOTIDE SEQUENCE [LARGE SCALE GENOMIC DNA]</scope>
    <source>
        <strain evidence="6 8">NCTC12437</strain>
    </source>
</reference>
<organism evidence="6 8">
    <name type="scientific">Legionella birminghamensis</name>
    <dbReference type="NCBI Taxonomy" id="28083"/>
    <lineage>
        <taxon>Bacteria</taxon>
        <taxon>Pseudomonadati</taxon>
        <taxon>Pseudomonadota</taxon>
        <taxon>Gammaproteobacteria</taxon>
        <taxon>Legionellales</taxon>
        <taxon>Legionellaceae</taxon>
        <taxon>Legionella</taxon>
    </lineage>
</organism>
<dbReference type="EMBL" id="UGNW01000001">
    <property type="protein sequence ID" value="STX32308.1"/>
    <property type="molecule type" value="Genomic_DNA"/>
</dbReference>
<keyword evidence="7" id="KW-1185">Reference proteome</keyword>
<dbReference type="STRING" id="28083.Lbir_2002"/>
<evidence type="ECO:0000256" key="3">
    <source>
        <dbReference type="ARBA" id="ARBA00022989"/>
    </source>
</evidence>
<dbReference type="GO" id="GO:0005524">
    <property type="term" value="F:ATP binding"/>
    <property type="evidence" value="ECO:0007669"/>
    <property type="project" value="InterPro"/>
</dbReference>
<dbReference type="Proteomes" id="UP000255066">
    <property type="component" value="Unassembled WGS sequence"/>
</dbReference>
<keyword evidence="2" id="KW-0812">Transmembrane</keyword>
<keyword evidence="4" id="KW-0472">Membrane</keyword>
<keyword evidence="3" id="KW-1133">Transmembrane helix</keyword>
<sequence length="444" mass="48832">MKSLGLRIKESLRSLVAWRKSESDNDYDLDDDIENNLDKSGSEALEQAGEVNPILDDAKAKTGLAPEDRVRGWSAFVYFVSFICIRKNIPAISTAQVLNLAQVSANALSSLLFAKTAEAAFNEEKSALILGEQLSLEFLLVLLTASYSFGSLAKTQAQKVLSHTRADTYTRAVSEATRMQLLLTQEASIRLGSYGLIQPIQKSMGIEDLADSLFSDTSSGLYATVVGSGIMTALTYSPVLGVSSFLILATCAAFAALNVEDVVRIKYELIEKNNEVWKTFMALLANKENIDNFGKSKEAMDMATEVDRIYGEALIEAERVKLNTSQGHILISRIGMLLSSMYAVYQLRQGKLSAQSCIIMAGYLNQLCQLAPDFGAAFVRVLSVVSDLKYVYSRLIDKSNQIIDRHPDVPLDLSERGQPAIEFKDVSFKYPAIPGQTRERVTLP</sequence>
<evidence type="ECO:0000313" key="6">
    <source>
        <dbReference type="EMBL" id="STX32308.1"/>
    </source>
</evidence>
<accession>A0A378IAP0</accession>
<reference evidence="5 7" key="1">
    <citation type="submission" date="2015-11" db="EMBL/GenBank/DDBJ databases">
        <title>Genomic analysis of 38 Legionella species identifies large and diverse effector repertoires.</title>
        <authorList>
            <person name="Burstein D."/>
            <person name="Amaro F."/>
            <person name="Zusman T."/>
            <person name="Lifshitz Z."/>
            <person name="Cohen O."/>
            <person name="Gilbert J.A."/>
            <person name="Pupko T."/>
            <person name="Shuman H.A."/>
            <person name="Segal G."/>
        </authorList>
    </citation>
    <scope>NUCLEOTIDE SEQUENCE [LARGE SCALE GENOMIC DNA]</scope>
    <source>
        <strain evidence="5 7">CDC#1407-AL-14</strain>
    </source>
</reference>
<evidence type="ECO:0000313" key="7">
    <source>
        <dbReference type="Proteomes" id="UP000054735"/>
    </source>
</evidence>
<dbReference type="EMBL" id="LNXT01000039">
    <property type="protein sequence ID" value="KTC69523.1"/>
    <property type="molecule type" value="Genomic_DNA"/>
</dbReference>
<evidence type="ECO:0000256" key="1">
    <source>
        <dbReference type="ARBA" id="ARBA00004651"/>
    </source>
</evidence>
<evidence type="ECO:0000256" key="4">
    <source>
        <dbReference type="ARBA" id="ARBA00023136"/>
    </source>
</evidence>
<proteinExistence type="predicted"/>
<dbReference type="RefSeq" id="WP_058524020.1">
    <property type="nucleotide sequence ID" value="NZ_CAAAHV010000062.1"/>
</dbReference>